<keyword evidence="3" id="KW-1185">Reference proteome</keyword>
<proteinExistence type="predicted"/>
<dbReference type="InterPro" id="IPR011032">
    <property type="entry name" value="GroES-like_sf"/>
</dbReference>
<comment type="caution">
    <text evidence="2">The sequence shown here is derived from an EMBL/GenBank/DDBJ whole genome shotgun (WGS) entry which is preliminary data.</text>
</comment>
<gene>
    <name evidence="2" type="ORF">IWQ62_000060</name>
</gene>
<evidence type="ECO:0000313" key="3">
    <source>
        <dbReference type="Proteomes" id="UP001150925"/>
    </source>
</evidence>
<dbReference type="OrthoDB" id="10257049at2759"/>
<dbReference type="InterPro" id="IPR036291">
    <property type="entry name" value="NAD(P)-bd_dom_sf"/>
</dbReference>
<dbReference type="InterPro" id="IPR020843">
    <property type="entry name" value="ER"/>
</dbReference>
<dbReference type="Pfam" id="PF08240">
    <property type="entry name" value="ADH_N"/>
    <property type="match status" value="1"/>
</dbReference>
<dbReference type="GO" id="GO:0008270">
    <property type="term" value="F:zinc ion binding"/>
    <property type="evidence" value="ECO:0007669"/>
    <property type="project" value="InterPro"/>
</dbReference>
<dbReference type="Proteomes" id="UP001150925">
    <property type="component" value="Unassembled WGS sequence"/>
</dbReference>
<name>A0A9W8B251_9FUNG</name>
<dbReference type="Gene3D" id="3.40.50.720">
    <property type="entry name" value="NAD(P)-binding Rossmann-like Domain"/>
    <property type="match status" value="1"/>
</dbReference>
<feature type="domain" description="Enoyl reductase (ER)" evidence="1">
    <location>
        <begin position="12"/>
        <end position="327"/>
    </location>
</feature>
<dbReference type="GO" id="GO:0005739">
    <property type="term" value="C:mitochondrion"/>
    <property type="evidence" value="ECO:0007669"/>
    <property type="project" value="TreeGrafter"/>
</dbReference>
<dbReference type="InterPro" id="IPR051397">
    <property type="entry name" value="Zn-ADH-like_protein"/>
</dbReference>
<accession>A0A9W8B251</accession>
<dbReference type="PANTHER" id="PTHR43677">
    <property type="entry name" value="SHORT-CHAIN DEHYDROGENASE/REDUCTASE"/>
    <property type="match status" value="1"/>
</dbReference>
<dbReference type="GO" id="GO:0016491">
    <property type="term" value="F:oxidoreductase activity"/>
    <property type="evidence" value="ECO:0007669"/>
    <property type="project" value="InterPro"/>
</dbReference>
<organism evidence="2 3">
    <name type="scientific">Dispira parvispora</name>
    <dbReference type="NCBI Taxonomy" id="1520584"/>
    <lineage>
        <taxon>Eukaryota</taxon>
        <taxon>Fungi</taxon>
        <taxon>Fungi incertae sedis</taxon>
        <taxon>Zoopagomycota</taxon>
        <taxon>Kickxellomycotina</taxon>
        <taxon>Dimargaritomycetes</taxon>
        <taxon>Dimargaritales</taxon>
        <taxon>Dimargaritaceae</taxon>
        <taxon>Dispira</taxon>
    </lineage>
</organism>
<dbReference type="SUPFAM" id="SSF51735">
    <property type="entry name" value="NAD(P)-binding Rossmann-fold domains"/>
    <property type="match status" value="1"/>
</dbReference>
<protein>
    <recommendedName>
        <fullName evidence="1">Enoyl reductase (ER) domain-containing protein</fullName>
    </recommendedName>
</protein>
<dbReference type="Gene3D" id="3.90.180.10">
    <property type="entry name" value="Medium-chain alcohol dehydrogenases, catalytic domain"/>
    <property type="match status" value="1"/>
</dbReference>
<evidence type="ECO:0000259" key="1">
    <source>
        <dbReference type="SMART" id="SM00829"/>
    </source>
</evidence>
<dbReference type="InterPro" id="IPR013149">
    <property type="entry name" value="ADH-like_C"/>
</dbReference>
<dbReference type="AlphaFoldDB" id="A0A9W8B251"/>
<reference evidence="2" key="1">
    <citation type="submission" date="2022-07" db="EMBL/GenBank/DDBJ databases">
        <title>Phylogenomic reconstructions and comparative analyses of Kickxellomycotina fungi.</title>
        <authorList>
            <person name="Reynolds N.K."/>
            <person name="Stajich J.E."/>
            <person name="Barry K."/>
            <person name="Grigoriev I.V."/>
            <person name="Crous P."/>
            <person name="Smith M.E."/>
        </authorList>
    </citation>
    <scope>NUCLEOTIDE SEQUENCE</scope>
    <source>
        <strain evidence="2">RSA 1196</strain>
    </source>
</reference>
<dbReference type="PROSITE" id="PS01162">
    <property type="entry name" value="QOR_ZETA_CRYSTAL"/>
    <property type="match status" value="1"/>
</dbReference>
<dbReference type="CDD" id="cd08241">
    <property type="entry name" value="QOR1"/>
    <property type="match status" value="1"/>
</dbReference>
<dbReference type="PANTHER" id="PTHR43677:SF4">
    <property type="entry name" value="QUINONE OXIDOREDUCTASE-LIKE PROTEIN 2"/>
    <property type="match status" value="1"/>
</dbReference>
<dbReference type="EMBL" id="JANBPY010000002">
    <property type="protein sequence ID" value="KAJ1970233.1"/>
    <property type="molecule type" value="Genomic_DNA"/>
</dbReference>
<dbReference type="InterPro" id="IPR002364">
    <property type="entry name" value="Quin_OxRdtase/zeta-crystal_CS"/>
</dbReference>
<evidence type="ECO:0000313" key="2">
    <source>
        <dbReference type="EMBL" id="KAJ1970233.1"/>
    </source>
</evidence>
<dbReference type="SMART" id="SM00829">
    <property type="entry name" value="PKS_ER"/>
    <property type="match status" value="1"/>
</dbReference>
<dbReference type="Pfam" id="PF00107">
    <property type="entry name" value="ADH_zinc_N"/>
    <property type="match status" value="1"/>
</dbReference>
<dbReference type="InterPro" id="IPR013154">
    <property type="entry name" value="ADH-like_N"/>
</dbReference>
<sequence>MKALVVHDRWLQSTEELVVEPNEPVPTLQPGQVLVKIMAVAGNFFDILMVKGQYQIKPPRPFVPGVEFAGVVVRSHSSVNQFPPGTRVFGSETWGVFAEYGAVNVNHLHMIPSRLSFEEACGLSITYPTSYAGLVIRAGIQAGDYVLIHAAAGGVGLAAVQIAKLLGATVIATVGSKTKADVVRSQGADHVINYHTSEDWPDQVRKLTPNQRGVDIVYDPVGLINASLKCVAWNGRLVVVGFTSGKIEKVATNRILLKNTSVVGLHWGPYEKFEPAQVPKVWEVLLRWLERGDLKPVVYHQVYHGLDQVKDALDAIASRSSYGKVVIQIAQDPRSRL</sequence>
<dbReference type="SUPFAM" id="SSF50129">
    <property type="entry name" value="GroES-like"/>
    <property type="match status" value="1"/>
</dbReference>